<protein>
    <recommendedName>
        <fullName evidence="11 12">ATP synthase subunit a</fullName>
    </recommendedName>
    <alternativeName>
        <fullName evidence="11">ATP synthase F0 sector subunit a</fullName>
    </alternativeName>
    <alternativeName>
        <fullName evidence="11">F-ATPase subunit 6</fullName>
    </alternativeName>
</protein>
<dbReference type="AlphaFoldDB" id="A0A2G9Y807"/>
<keyword evidence="9 11" id="KW-0472">Membrane</keyword>
<dbReference type="CDD" id="cd00310">
    <property type="entry name" value="ATP-synt_Fo_a_6"/>
    <property type="match status" value="1"/>
</dbReference>
<dbReference type="GO" id="GO:0046933">
    <property type="term" value="F:proton-transporting ATP synthase activity, rotational mechanism"/>
    <property type="evidence" value="ECO:0007669"/>
    <property type="project" value="UniProtKB-UniRule"/>
</dbReference>
<evidence type="ECO:0000256" key="1">
    <source>
        <dbReference type="ARBA" id="ARBA00004141"/>
    </source>
</evidence>
<feature type="transmembrane region" description="Helical" evidence="11">
    <location>
        <begin position="219"/>
        <end position="240"/>
    </location>
</feature>
<dbReference type="InterPro" id="IPR000568">
    <property type="entry name" value="ATP_synth_F0_asu"/>
</dbReference>
<feature type="transmembrane region" description="Helical" evidence="11">
    <location>
        <begin position="187"/>
        <end position="213"/>
    </location>
</feature>
<comment type="subcellular location">
    <subcellularLocation>
        <location evidence="11 12">Cell membrane</location>
        <topology evidence="11 12">Multi-pass membrane protein</topology>
    </subcellularLocation>
    <subcellularLocation>
        <location evidence="1">Membrane</location>
        <topology evidence="1">Multi-pass membrane protein</topology>
    </subcellularLocation>
</comment>
<dbReference type="Pfam" id="PF00119">
    <property type="entry name" value="ATP-synt_A"/>
    <property type="match status" value="1"/>
</dbReference>
<evidence type="ECO:0000256" key="7">
    <source>
        <dbReference type="ARBA" id="ARBA00022989"/>
    </source>
</evidence>
<dbReference type="PANTHER" id="PTHR42823:SF3">
    <property type="entry name" value="ATP SYNTHASE SUBUNIT A, CHLOROPLASTIC"/>
    <property type="match status" value="1"/>
</dbReference>
<dbReference type="InterPro" id="IPR045082">
    <property type="entry name" value="ATP_syn_F0_a_bact/chloroplast"/>
</dbReference>
<evidence type="ECO:0000313" key="13">
    <source>
        <dbReference type="EMBL" id="PIP15360.1"/>
    </source>
</evidence>
<comment type="function">
    <text evidence="11 12">Key component of the proton channel; it plays a direct role in the translocation of protons across the membrane.</text>
</comment>
<keyword evidence="8 11" id="KW-0406">Ion transport</keyword>
<dbReference type="GO" id="GO:0045259">
    <property type="term" value="C:proton-transporting ATP synthase complex"/>
    <property type="evidence" value="ECO:0007669"/>
    <property type="project" value="UniProtKB-KW"/>
</dbReference>
<dbReference type="GO" id="GO:0042777">
    <property type="term" value="P:proton motive force-driven plasma membrane ATP synthesis"/>
    <property type="evidence" value="ECO:0007669"/>
    <property type="project" value="TreeGrafter"/>
</dbReference>
<feature type="transmembrane region" description="Helical" evidence="11">
    <location>
        <begin position="84"/>
        <end position="105"/>
    </location>
</feature>
<dbReference type="PRINTS" id="PR00123">
    <property type="entry name" value="ATPASEA"/>
</dbReference>
<dbReference type="InterPro" id="IPR035908">
    <property type="entry name" value="F0_ATP_A_sf"/>
</dbReference>
<keyword evidence="3 11" id="KW-0813">Transport</keyword>
<organism evidence="13 14">
    <name type="scientific">Candidatus Roizmanbacteria bacterium CG23_combo_of_CG06-09_8_20_14_all_35_49</name>
    <dbReference type="NCBI Taxonomy" id="1974863"/>
    <lineage>
        <taxon>Bacteria</taxon>
        <taxon>Candidatus Roizmaniibacteriota</taxon>
    </lineage>
</organism>
<dbReference type="HAMAP" id="MF_01393">
    <property type="entry name" value="ATP_synth_a_bact"/>
    <property type="match status" value="1"/>
</dbReference>
<dbReference type="EMBL" id="PCRE01000002">
    <property type="protein sequence ID" value="PIP15360.1"/>
    <property type="molecule type" value="Genomic_DNA"/>
</dbReference>
<name>A0A2G9Y807_9BACT</name>
<evidence type="ECO:0000256" key="6">
    <source>
        <dbReference type="ARBA" id="ARBA00022781"/>
    </source>
</evidence>
<dbReference type="InterPro" id="IPR023011">
    <property type="entry name" value="ATP_synth_F0_asu_AS"/>
</dbReference>
<dbReference type="GO" id="GO:0005886">
    <property type="term" value="C:plasma membrane"/>
    <property type="evidence" value="ECO:0007669"/>
    <property type="project" value="UniProtKB-SubCell"/>
</dbReference>
<feature type="transmembrane region" description="Helical" evidence="11">
    <location>
        <begin position="24"/>
        <end position="47"/>
    </location>
</feature>
<feature type="transmembrane region" description="Helical" evidence="11">
    <location>
        <begin position="126"/>
        <end position="145"/>
    </location>
</feature>
<keyword evidence="6 11" id="KW-0375">Hydrogen ion transport</keyword>
<keyword evidence="7 11" id="KW-1133">Transmembrane helix</keyword>
<evidence type="ECO:0000256" key="2">
    <source>
        <dbReference type="ARBA" id="ARBA00006810"/>
    </source>
</evidence>
<dbReference type="Gene3D" id="1.20.120.220">
    <property type="entry name" value="ATP synthase, F0 complex, subunit A"/>
    <property type="match status" value="1"/>
</dbReference>
<keyword evidence="4 11" id="KW-0138">CF(0)</keyword>
<accession>A0A2G9Y807</accession>
<keyword evidence="11" id="KW-1003">Cell membrane</keyword>
<proteinExistence type="inferred from homology"/>
<evidence type="ECO:0000313" key="14">
    <source>
        <dbReference type="Proteomes" id="UP000231025"/>
    </source>
</evidence>
<dbReference type="SUPFAM" id="SSF81336">
    <property type="entry name" value="F1F0 ATP synthase subunit A"/>
    <property type="match status" value="1"/>
</dbReference>
<comment type="caution">
    <text evidence="13">The sequence shown here is derived from an EMBL/GenBank/DDBJ whole genome shotgun (WGS) entry which is preliminary data.</text>
</comment>
<evidence type="ECO:0000256" key="9">
    <source>
        <dbReference type="ARBA" id="ARBA00023136"/>
    </source>
</evidence>
<reference evidence="13 14" key="1">
    <citation type="submission" date="2017-09" db="EMBL/GenBank/DDBJ databases">
        <title>Depth-based differentiation of microbial function through sediment-hosted aquifers and enrichment of novel symbionts in the deep terrestrial subsurface.</title>
        <authorList>
            <person name="Probst A.J."/>
            <person name="Ladd B."/>
            <person name="Jarett J.K."/>
            <person name="Geller-Mcgrath D.E."/>
            <person name="Sieber C.M."/>
            <person name="Emerson J.B."/>
            <person name="Anantharaman K."/>
            <person name="Thomas B.C."/>
            <person name="Malmstrom R."/>
            <person name="Stieglmeier M."/>
            <person name="Klingl A."/>
            <person name="Woyke T."/>
            <person name="Ryan C.M."/>
            <person name="Banfield J.F."/>
        </authorList>
    </citation>
    <scope>NUCLEOTIDE SEQUENCE [LARGE SCALE GENOMIC DNA]</scope>
    <source>
        <strain evidence="13">CG23_combo_of_CG06-09_8_20_14_all_35_49</strain>
    </source>
</reference>
<evidence type="ECO:0000256" key="11">
    <source>
        <dbReference type="HAMAP-Rule" id="MF_01393"/>
    </source>
</evidence>
<evidence type="ECO:0000256" key="3">
    <source>
        <dbReference type="ARBA" id="ARBA00022448"/>
    </source>
</evidence>
<sequence length="243" mass="27723">MPEILTKMPEISIKAEPLFKIGSFAFTNSLFTSLIVFFLFLLLGLIYNKEARLKKKSQFYYLINFILKTIYQLFESILKEKTMIFFPIFAGFFLYILLNNWFGLLPGIGSLLFHHLPIFRGNNADLNATISLALIAFVLIQLNGMKYLGVKGYLKKFFNISNPINFFVGILETISEFSKIISFSFRLFGNIFAGEVLITIMAFLIPVLVTFPFLLLEVFVGLIQALVFSMLSAVFLSMAISHH</sequence>
<evidence type="ECO:0000256" key="4">
    <source>
        <dbReference type="ARBA" id="ARBA00022547"/>
    </source>
</evidence>
<evidence type="ECO:0000256" key="8">
    <source>
        <dbReference type="ARBA" id="ARBA00023065"/>
    </source>
</evidence>
<keyword evidence="5 11" id="KW-0812">Transmembrane</keyword>
<keyword evidence="10 11" id="KW-0066">ATP synthesis</keyword>
<evidence type="ECO:0000256" key="10">
    <source>
        <dbReference type="ARBA" id="ARBA00023310"/>
    </source>
</evidence>
<dbReference type="PANTHER" id="PTHR42823">
    <property type="entry name" value="ATP SYNTHASE SUBUNIT A, CHLOROPLASTIC"/>
    <property type="match status" value="1"/>
</dbReference>
<comment type="similarity">
    <text evidence="2 11 12">Belongs to the ATPase A chain family.</text>
</comment>
<dbReference type="PROSITE" id="PS00449">
    <property type="entry name" value="ATPASE_A"/>
    <property type="match status" value="1"/>
</dbReference>
<gene>
    <name evidence="11 13" type="primary">atpB</name>
    <name evidence="13" type="ORF">COX47_00170</name>
</gene>
<dbReference type="NCBIfam" id="TIGR01131">
    <property type="entry name" value="ATP_synt_6_or_A"/>
    <property type="match status" value="1"/>
</dbReference>
<dbReference type="Proteomes" id="UP000231025">
    <property type="component" value="Unassembled WGS sequence"/>
</dbReference>
<evidence type="ECO:0000256" key="12">
    <source>
        <dbReference type="RuleBase" id="RU000483"/>
    </source>
</evidence>
<evidence type="ECO:0000256" key="5">
    <source>
        <dbReference type="ARBA" id="ARBA00022692"/>
    </source>
</evidence>